<evidence type="ECO:0000313" key="2">
    <source>
        <dbReference type="Proteomes" id="UP000184010"/>
    </source>
</evidence>
<organism evidence="1 2">
    <name type="scientific">Desulfitobacterium chlororespirans DSM 11544</name>
    <dbReference type="NCBI Taxonomy" id="1121395"/>
    <lineage>
        <taxon>Bacteria</taxon>
        <taxon>Bacillati</taxon>
        <taxon>Bacillota</taxon>
        <taxon>Clostridia</taxon>
        <taxon>Eubacteriales</taxon>
        <taxon>Desulfitobacteriaceae</taxon>
        <taxon>Desulfitobacterium</taxon>
    </lineage>
</organism>
<sequence>MQSVALHQVKAVPICKNAIGERTAFDIGNGPGLSLARFLLSMELSAFFIVPKWTSGFKLKRYNLREFKIIYYQV</sequence>
<dbReference type="Proteomes" id="UP000184010">
    <property type="component" value="Unassembled WGS sequence"/>
</dbReference>
<evidence type="ECO:0000313" key="1">
    <source>
        <dbReference type="EMBL" id="SHN79663.1"/>
    </source>
</evidence>
<keyword evidence="2" id="KW-1185">Reference proteome</keyword>
<reference evidence="2" key="1">
    <citation type="submission" date="2016-12" db="EMBL/GenBank/DDBJ databases">
        <authorList>
            <person name="Varghese N."/>
            <person name="Submissions S."/>
        </authorList>
    </citation>
    <scope>NUCLEOTIDE SEQUENCE [LARGE SCALE GENOMIC DNA]</scope>
    <source>
        <strain evidence="2">DSM 11544</strain>
    </source>
</reference>
<dbReference type="STRING" id="1121395.SAMN02745215_03247"/>
<proteinExistence type="predicted"/>
<dbReference type="AlphaFoldDB" id="A0A1M7U9L9"/>
<dbReference type="EMBL" id="FRDN01000010">
    <property type="protein sequence ID" value="SHN79663.1"/>
    <property type="molecule type" value="Genomic_DNA"/>
</dbReference>
<gene>
    <name evidence="1" type="ORF">SAMN02745215_03247</name>
</gene>
<accession>A0A1M7U9L9</accession>
<name>A0A1M7U9L9_9FIRM</name>
<protein>
    <submittedName>
        <fullName evidence="1">Uncharacterized protein</fullName>
    </submittedName>
</protein>